<keyword evidence="4" id="KW-0479">Metal-binding</keyword>
<dbReference type="Gene3D" id="3.40.50.740">
    <property type="match status" value="2"/>
</dbReference>
<dbReference type="Pfam" id="PF04879">
    <property type="entry name" value="Molybdop_Fe4S4"/>
    <property type="match status" value="1"/>
</dbReference>
<dbReference type="InterPro" id="IPR027467">
    <property type="entry name" value="MopterinOxRdtase_cofactor_BS"/>
</dbReference>
<dbReference type="InterPro" id="IPR006657">
    <property type="entry name" value="MoPterin_dinucl-bd_dom"/>
</dbReference>
<keyword evidence="5" id="KW-0732">Signal</keyword>
<dbReference type="InterPro" id="IPR009010">
    <property type="entry name" value="Asp_de-COase-like_dom_sf"/>
</dbReference>
<dbReference type="GO" id="GO:0009389">
    <property type="term" value="F:dimethyl sulfoxide reductase activity"/>
    <property type="evidence" value="ECO:0007669"/>
    <property type="project" value="InterPro"/>
</dbReference>
<accession>A0A120KM93</accession>
<dbReference type="GO" id="GO:0043546">
    <property type="term" value="F:molybdopterin cofactor binding"/>
    <property type="evidence" value="ECO:0007669"/>
    <property type="project" value="InterPro"/>
</dbReference>
<sequence>MPDSKSSEKKDVLKRRDVIKGGTAVLASAFFPFSIQIFNAGEALAEPSVPAGTGEGKILWNSCNVNCGSRCALRVHVRDGVITQIETDNTGDDQYGLQQLRACPRGRSMRQRVYAKERIPYPLRRIGKRGEGKFERISWDEAFAEIGKRLRGAIDTYGNESVYLNYGTGALGSTMGKSWPPAQTAVARLMNLVGGYLNHYSDYSTCQITVGMPYLYGGGWVDGNSLSDIENSELAVFFGNNPSETRMSGCKAKTLQHARFTRNTRVIVIDPRYSDTVVSVGDEWIPIRPGTDAALSAALAYVMITEDRVDKAFLAKYTIGYDEASLPEGAPSGSSYASYILGHGPDKTPKTPAWASRITGIPPARIEKLAREIAGAKPCFICQGWGPQRTTNGENLSRAVGMLAVLTGNVGIRGGNTGARENAGYKLPMALFPTLENPVKTEISCFNWYQAIDDYTRMTATTAGVRGRDRLVAPIKFIWNYAGNCLTNQHGGINQMHPILADDKKCETIVVIDTTLTPSARYADFLLPSCMNLEEHDWTSDGDSNIAYVIFDNKCIEPLGEARSIYDICAGVARELGVETQFTEGRTQYQWLEALYEKSRKAVPELPPTLEEAFKMGVVKKYFPENHIAYKEFREDPEAHPLPSPSGKIEIYSPRLAELAKTWTLLPEQAITPLPEYIPNPEGPEGPGRKTWPLQLIGHHYKQRTHSTYGNCWWLQEVAPQELWINPRDAGARGIRLGDRVKVFNERGVSFVKAKVTPRIMPGVVSLPEGAWHTPDSSGQDTNGCVNVLTKLLPTALAKGNPHHTNLVQVEKA</sequence>
<dbReference type="Gene3D" id="2.40.40.20">
    <property type="match status" value="1"/>
</dbReference>
<dbReference type="FunFam" id="3.40.228.10:FF:000004">
    <property type="entry name" value="Dimethyl sulfoxide reductase subunit A"/>
    <property type="match status" value="1"/>
</dbReference>
<dbReference type="SMART" id="SM00926">
    <property type="entry name" value="Molybdop_Fe4S4"/>
    <property type="match status" value="1"/>
</dbReference>
<evidence type="ECO:0000256" key="6">
    <source>
        <dbReference type="ARBA" id="ARBA00023002"/>
    </source>
</evidence>
<evidence type="ECO:0000256" key="8">
    <source>
        <dbReference type="ARBA" id="ARBA00023014"/>
    </source>
</evidence>
<dbReference type="PANTHER" id="PTHR43742:SF3">
    <property type="entry name" value="DIMETHYL SULFOXIDE REDUCTASE DMSA"/>
    <property type="match status" value="1"/>
</dbReference>
<dbReference type="CDD" id="cd02794">
    <property type="entry name" value="MopB_CT_DmsA-EC"/>
    <property type="match status" value="1"/>
</dbReference>
<dbReference type="Gene3D" id="2.20.25.90">
    <property type="entry name" value="ADC-like domains"/>
    <property type="match status" value="1"/>
</dbReference>
<comment type="cofactor">
    <cofactor evidence="1">
        <name>[4Fe-4S] cluster</name>
        <dbReference type="ChEBI" id="CHEBI:49883"/>
    </cofactor>
</comment>
<dbReference type="AlphaFoldDB" id="A0A120KM93"/>
<evidence type="ECO:0000256" key="4">
    <source>
        <dbReference type="ARBA" id="ARBA00022723"/>
    </source>
</evidence>
<keyword evidence="11" id="KW-1185">Reference proteome</keyword>
<evidence type="ECO:0000256" key="7">
    <source>
        <dbReference type="ARBA" id="ARBA00023004"/>
    </source>
</evidence>
<dbReference type="SUPFAM" id="SSF50692">
    <property type="entry name" value="ADC-like"/>
    <property type="match status" value="1"/>
</dbReference>
<dbReference type="PANTHER" id="PTHR43742">
    <property type="entry name" value="TRIMETHYLAMINE-N-OXIDE REDUCTASE"/>
    <property type="match status" value="1"/>
</dbReference>
<evidence type="ECO:0000259" key="9">
    <source>
        <dbReference type="PROSITE" id="PS51669"/>
    </source>
</evidence>
<evidence type="ECO:0000256" key="2">
    <source>
        <dbReference type="ARBA" id="ARBA00010312"/>
    </source>
</evidence>
<name>A0A120KM93_9BACT</name>
<keyword evidence="8" id="KW-0411">Iron-sulfur</keyword>
<evidence type="ECO:0000256" key="1">
    <source>
        <dbReference type="ARBA" id="ARBA00001966"/>
    </source>
</evidence>
<dbReference type="GO" id="GO:0030288">
    <property type="term" value="C:outer membrane-bounded periplasmic space"/>
    <property type="evidence" value="ECO:0007669"/>
    <property type="project" value="TreeGrafter"/>
</dbReference>
<gene>
    <name evidence="10" type="ORF">AXF13_11330</name>
</gene>
<dbReference type="GO" id="GO:0030151">
    <property type="term" value="F:molybdenum ion binding"/>
    <property type="evidence" value="ECO:0007669"/>
    <property type="project" value="InterPro"/>
</dbReference>
<evidence type="ECO:0000256" key="5">
    <source>
        <dbReference type="ARBA" id="ARBA00022729"/>
    </source>
</evidence>
<dbReference type="InterPro" id="IPR006311">
    <property type="entry name" value="TAT_signal"/>
</dbReference>
<dbReference type="Pfam" id="PF00384">
    <property type="entry name" value="Molybdopterin"/>
    <property type="match status" value="1"/>
</dbReference>
<dbReference type="PROSITE" id="PS00551">
    <property type="entry name" value="MOLYBDOPTERIN_PROK_1"/>
    <property type="match status" value="1"/>
</dbReference>
<dbReference type="KEGG" id="dfi:AXF13_11330"/>
<evidence type="ECO:0000256" key="3">
    <source>
        <dbReference type="ARBA" id="ARBA00022485"/>
    </source>
</evidence>
<dbReference type="GO" id="GO:0009055">
    <property type="term" value="F:electron transfer activity"/>
    <property type="evidence" value="ECO:0007669"/>
    <property type="project" value="TreeGrafter"/>
</dbReference>
<dbReference type="EMBL" id="CP014229">
    <property type="protein sequence ID" value="AMD90664.1"/>
    <property type="molecule type" value="Genomic_DNA"/>
</dbReference>
<dbReference type="PROSITE" id="PS51669">
    <property type="entry name" value="4FE4S_MOW_BIS_MGD"/>
    <property type="match status" value="1"/>
</dbReference>
<feature type="domain" description="4Fe-4S Mo/W bis-MGD-type" evidence="9">
    <location>
        <begin position="56"/>
        <end position="117"/>
    </location>
</feature>
<dbReference type="SUPFAM" id="SSF53706">
    <property type="entry name" value="Formate dehydrogenase/DMSO reductase, domains 1-3"/>
    <property type="match status" value="1"/>
</dbReference>
<dbReference type="Proteomes" id="UP000069241">
    <property type="component" value="Chromosome"/>
</dbReference>
<dbReference type="NCBIfam" id="TIGR02166">
    <property type="entry name" value="dmsA_ynfE"/>
    <property type="match status" value="1"/>
</dbReference>
<dbReference type="InterPro" id="IPR011888">
    <property type="entry name" value="Anaer_DMSO_reductase"/>
</dbReference>
<dbReference type="GO" id="GO:0051539">
    <property type="term" value="F:4 iron, 4 sulfur cluster binding"/>
    <property type="evidence" value="ECO:0007669"/>
    <property type="project" value="UniProtKB-KW"/>
</dbReference>
<dbReference type="STRING" id="44742.AXF13_11330"/>
<reference evidence="11" key="1">
    <citation type="submission" date="2016-02" db="EMBL/GenBank/DDBJ databases">
        <authorList>
            <person name="Holder M.E."/>
            <person name="Ajami N.J."/>
            <person name="Petrosino J.F."/>
        </authorList>
    </citation>
    <scope>NUCLEOTIDE SEQUENCE [LARGE SCALE GENOMIC DNA]</scope>
    <source>
        <strain evidence="11">CCUG 45958</strain>
    </source>
</reference>
<keyword evidence="3" id="KW-0004">4Fe-4S</keyword>
<protein>
    <submittedName>
        <fullName evidence="10">Dimethyl sulfoxide reductase subunit A</fullName>
    </submittedName>
</protein>
<dbReference type="InterPro" id="IPR006656">
    <property type="entry name" value="Mopterin_OxRdtase"/>
</dbReference>
<dbReference type="Gene3D" id="3.40.228.10">
    <property type="entry name" value="Dimethylsulfoxide Reductase, domain 2"/>
    <property type="match status" value="1"/>
</dbReference>
<dbReference type="InterPro" id="IPR006963">
    <property type="entry name" value="Mopterin_OxRdtase_4Fe-4S_dom"/>
</dbReference>
<proteinExistence type="inferred from homology"/>
<keyword evidence="6" id="KW-0560">Oxidoreductase</keyword>
<organism evidence="10 11">
    <name type="scientific">Desulfovibrio fairfieldensis</name>
    <dbReference type="NCBI Taxonomy" id="44742"/>
    <lineage>
        <taxon>Bacteria</taxon>
        <taxon>Pseudomonadati</taxon>
        <taxon>Thermodesulfobacteriota</taxon>
        <taxon>Desulfovibrionia</taxon>
        <taxon>Desulfovibrionales</taxon>
        <taxon>Desulfovibrionaceae</taxon>
        <taxon>Desulfovibrio</taxon>
    </lineage>
</organism>
<evidence type="ECO:0000313" key="11">
    <source>
        <dbReference type="Proteomes" id="UP000069241"/>
    </source>
</evidence>
<dbReference type="PROSITE" id="PS51318">
    <property type="entry name" value="TAT"/>
    <property type="match status" value="1"/>
</dbReference>
<comment type="similarity">
    <text evidence="2">Belongs to the prokaryotic molybdopterin-containing oxidoreductase family.</text>
</comment>
<dbReference type="CDD" id="cd02770">
    <property type="entry name" value="MopB_DmsA-EC"/>
    <property type="match status" value="1"/>
</dbReference>
<dbReference type="GO" id="GO:0009061">
    <property type="term" value="P:anaerobic respiration"/>
    <property type="evidence" value="ECO:0007669"/>
    <property type="project" value="TreeGrafter"/>
</dbReference>
<dbReference type="Pfam" id="PF01568">
    <property type="entry name" value="Molydop_binding"/>
    <property type="match status" value="1"/>
</dbReference>
<evidence type="ECO:0000313" key="10">
    <source>
        <dbReference type="EMBL" id="AMD90664.1"/>
    </source>
</evidence>
<keyword evidence="7" id="KW-0408">Iron</keyword>
<dbReference type="InterPro" id="IPR050612">
    <property type="entry name" value="Prok_Mopterin_Oxidored"/>
</dbReference>